<dbReference type="SUPFAM" id="SSF57701">
    <property type="entry name" value="Zn2/Cys6 DNA-binding domain"/>
    <property type="match status" value="1"/>
</dbReference>
<proteinExistence type="predicted"/>
<dbReference type="CDD" id="cd12148">
    <property type="entry name" value="fungal_TF_MHR"/>
    <property type="match status" value="1"/>
</dbReference>
<evidence type="ECO:0000259" key="9">
    <source>
        <dbReference type="SMART" id="SM00906"/>
    </source>
</evidence>
<dbReference type="EMBL" id="JAUJFL010000008">
    <property type="protein sequence ID" value="KAK2598856.1"/>
    <property type="molecule type" value="Genomic_DNA"/>
</dbReference>
<comment type="caution">
    <text evidence="10">The sequence shown here is derived from an EMBL/GenBank/DDBJ whole genome shotgun (WGS) entry which is preliminary data.</text>
</comment>
<feature type="domain" description="Zn(2)-C6 fungal-type" evidence="8">
    <location>
        <begin position="21"/>
        <end position="81"/>
    </location>
</feature>
<dbReference type="GO" id="GO:0008270">
    <property type="term" value="F:zinc ion binding"/>
    <property type="evidence" value="ECO:0007669"/>
    <property type="project" value="InterPro"/>
</dbReference>
<dbReference type="CDD" id="cd00067">
    <property type="entry name" value="GAL4"/>
    <property type="match status" value="1"/>
</dbReference>
<keyword evidence="1" id="KW-0479">Metal-binding</keyword>
<dbReference type="GO" id="GO:0006351">
    <property type="term" value="P:DNA-templated transcription"/>
    <property type="evidence" value="ECO:0007669"/>
    <property type="project" value="InterPro"/>
</dbReference>
<dbReference type="GO" id="GO:0000981">
    <property type="term" value="F:DNA-binding transcription factor activity, RNA polymerase II-specific"/>
    <property type="evidence" value="ECO:0007669"/>
    <property type="project" value="InterPro"/>
</dbReference>
<dbReference type="PANTHER" id="PTHR47171">
    <property type="entry name" value="FARA-RELATED"/>
    <property type="match status" value="1"/>
</dbReference>
<organism evidence="10 11">
    <name type="scientific">Phomopsis amygdali</name>
    <name type="common">Fusicoccum amygdali</name>
    <dbReference type="NCBI Taxonomy" id="1214568"/>
    <lineage>
        <taxon>Eukaryota</taxon>
        <taxon>Fungi</taxon>
        <taxon>Dikarya</taxon>
        <taxon>Ascomycota</taxon>
        <taxon>Pezizomycotina</taxon>
        <taxon>Sordariomycetes</taxon>
        <taxon>Sordariomycetidae</taxon>
        <taxon>Diaporthales</taxon>
        <taxon>Diaporthaceae</taxon>
        <taxon>Diaporthe</taxon>
    </lineage>
</organism>
<feature type="compositionally biased region" description="Polar residues" evidence="7">
    <location>
        <begin position="144"/>
        <end position="170"/>
    </location>
</feature>
<evidence type="ECO:0000256" key="6">
    <source>
        <dbReference type="ARBA" id="ARBA00023242"/>
    </source>
</evidence>
<protein>
    <recommendedName>
        <fullName evidence="12">Transcription factor domain-containing protein</fullName>
    </recommendedName>
</protein>
<feature type="region of interest" description="Disordered" evidence="7">
    <location>
        <begin position="137"/>
        <end position="180"/>
    </location>
</feature>
<sequence>MPETIKVHDWLHFDAQEAKKRRAEAVCTECHSKKVKCDFQTDHHTYTYVQQRTTHGIENCTNCQASEKECHLRTSRRRKRRVVPATQRPNRPLTPPQSEIVVATADGSSSQADLALDTIHFSSSPGFQEIDLVRSEAMAERPSPSVSNHTTSLLQGGQQGPSPSANSATSRPGLITGSQRGDIDTGFLHVYGPENEFDAQKQALEACLNQEYPLADPQQQGLMGSFSETYFEYCYPWCPVLDPSTIDNEIARSPLLANALAVAGSHVQPPLMPCLGPAEYYKKARTIFYEDGEMDELATLKSIALFYWWAPRPPSLVHRHSSWWWTSVSIRHAQQMNLHREPSADDPLREQLSLSLRRRIWWTAFARERLTALCQSKPVIIDPEDCSISELVLEDFPSEPRLQRKGEVFIYWVRLCAIIGKVAKTLFRPAMNASSDFQSLDQHRKELVDWVTSLPPHLRLSINSATTQHFDRDVHQLHLPYLTTIIVLNLRRSAESLPQALPPAILAASCTSRILRDILARGNTRFLQAISCWYCGTAFIPLLQASWVPSLSKDANASLDILERTVEQLQKMWATADVIQGGFRRLRSMATESSWNVPLPLQPIDHAATGPNHENSLVSEGVEGFDWTTLFPFATRQTSDIADVLLKDNEEGMFNDVFPSDSTMFHEALMTQFDDPFAESPDLSIEFMAMPP</sequence>
<gene>
    <name evidence="10" type="ORF">N8I77_012238</name>
</gene>
<evidence type="ECO:0000256" key="4">
    <source>
        <dbReference type="ARBA" id="ARBA00023125"/>
    </source>
</evidence>
<evidence type="ECO:0000313" key="10">
    <source>
        <dbReference type="EMBL" id="KAK2598856.1"/>
    </source>
</evidence>
<dbReference type="InterPro" id="IPR007219">
    <property type="entry name" value="XnlR_reg_dom"/>
</dbReference>
<dbReference type="InterPro" id="IPR036864">
    <property type="entry name" value="Zn2-C6_fun-type_DNA-bd_sf"/>
</dbReference>
<accession>A0AAD9S4H9</accession>
<dbReference type="SMART" id="SM00906">
    <property type="entry name" value="Fungal_trans"/>
    <property type="match status" value="1"/>
</dbReference>
<evidence type="ECO:0000256" key="2">
    <source>
        <dbReference type="ARBA" id="ARBA00022833"/>
    </source>
</evidence>
<dbReference type="Proteomes" id="UP001265746">
    <property type="component" value="Unassembled WGS sequence"/>
</dbReference>
<dbReference type="Pfam" id="PF04082">
    <property type="entry name" value="Fungal_trans"/>
    <property type="match status" value="1"/>
</dbReference>
<keyword evidence="4" id="KW-0238">DNA-binding</keyword>
<evidence type="ECO:0000313" key="11">
    <source>
        <dbReference type="Proteomes" id="UP001265746"/>
    </source>
</evidence>
<evidence type="ECO:0000259" key="8">
    <source>
        <dbReference type="SMART" id="SM00066"/>
    </source>
</evidence>
<dbReference type="InterPro" id="IPR001138">
    <property type="entry name" value="Zn2Cys6_DnaBD"/>
</dbReference>
<dbReference type="InterPro" id="IPR052073">
    <property type="entry name" value="Amide_Lactam_Regulators"/>
</dbReference>
<dbReference type="SMART" id="SM00066">
    <property type="entry name" value="GAL4"/>
    <property type="match status" value="1"/>
</dbReference>
<keyword evidence="3" id="KW-0805">Transcription regulation</keyword>
<keyword evidence="2" id="KW-0862">Zinc</keyword>
<keyword evidence="6" id="KW-0539">Nucleus</keyword>
<dbReference type="PANTHER" id="PTHR47171:SF5">
    <property type="entry name" value="ZN(II)2CYS6 TRANSCRIPTION FACTOR (EUROFUNG)"/>
    <property type="match status" value="1"/>
</dbReference>
<evidence type="ECO:0000256" key="3">
    <source>
        <dbReference type="ARBA" id="ARBA00023015"/>
    </source>
</evidence>
<keyword evidence="5" id="KW-0804">Transcription</keyword>
<evidence type="ECO:0000256" key="1">
    <source>
        <dbReference type="ARBA" id="ARBA00022723"/>
    </source>
</evidence>
<evidence type="ECO:0008006" key="12">
    <source>
        <dbReference type="Google" id="ProtNLM"/>
    </source>
</evidence>
<reference evidence="10" key="1">
    <citation type="submission" date="2023-06" db="EMBL/GenBank/DDBJ databases">
        <authorList>
            <person name="Noh H."/>
        </authorList>
    </citation>
    <scope>NUCLEOTIDE SEQUENCE</scope>
    <source>
        <strain evidence="10">DUCC20226</strain>
    </source>
</reference>
<dbReference type="Gene3D" id="4.10.240.10">
    <property type="entry name" value="Zn(2)-C6 fungal-type DNA-binding domain"/>
    <property type="match status" value="1"/>
</dbReference>
<evidence type="ECO:0000256" key="5">
    <source>
        <dbReference type="ARBA" id="ARBA00023163"/>
    </source>
</evidence>
<keyword evidence="11" id="KW-1185">Reference proteome</keyword>
<dbReference type="AlphaFoldDB" id="A0AAD9S4H9"/>
<feature type="region of interest" description="Disordered" evidence="7">
    <location>
        <begin position="74"/>
        <end position="96"/>
    </location>
</feature>
<evidence type="ECO:0000256" key="7">
    <source>
        <dbReference type="SAM" id="MobiDB-lite"/>
    </source>
</evidence>
<dbReference type="GO" id="GO:0003677">
    <property type="term" value="F:DNA binding"/>
    <property type="evidence" value="ECO:0007669"/>
    <property type="project" value="UniProtKB-KW"/>
</dbReference>
<feature type="domain" description="Xylanolytic transcriptional activator regulatory" evidence="9">
    <location>
        <begin position="322"/>
        <end position="396"/>
    </location>
</feature>
<name>A0AAD9S4H9_PHOAM</name>